<sequence>MKTFSIAGIIGLALLQSACGTDSTPQDDLTDFHVTSPQAETIEGDFTYRLITEKEQYTEGENVEVYAELEYTGELESIEISHAASPFHFPIYEETRNYSVAYAMNEPLLITVLTKGVPIKEYYSGSGGYSTEDDDAYIEFVQHISDNKFPFGYYKMSGYADFFIENTDDSKTFYNLNALIDFKVSK</sequence>
<dbReference type="Proteomes" id="UP000092687">
    <property type="component" value="Chromosome"/>
</dbReference>
<evidence type="ECO:0000313" key="1">
    <source>
        <dbReference type="EMBL" id="ANU15017.1"/>
    </source>
</evidence>
<evidence type="ECO:0000313" key="2">
    <source>
        <dbReference type="Proteomes" id="UP000092687"/>
    </source>
</evidence>
<dbReference type="OrthoDB" id="2426241at2"/>
<reference evidence="2" key="2">
    <citation type="submission" date="2016-10" db="EMBL/GenBank/DDBJ databases">
        <authorList>
            <person name="See-Too W.S."/>
        </authorList>
    </citation>
    <scope>NUCLEOTIDE SEQUENCE [LARGE SCALE GENOMIC DNA]</scope>
    <source>
        <strain evidence="2">DSM 24743</strain>
    </source>
</reference>
<reference evidence="2" key="1">
    <citation type="submission" date="2016-07" db="EMBL/GenBank/DDBJ databases">
        <authorList>
            <person name="See-Too W.S."/>
        </authorList>
    </citation>
    <scope>NUCLEOTIDE SEQUENCE [LARGE SCALE GENOMIC DNA]</scope>
    <source>
        <strain evidence="2">DSM 24743</strain>
    </source>
</reference>
<dbReference type="EMBL" id="CP016537">
    <property type="protein sequence ID" value="ANU15017.1"/>
    <property type="molecule type" value="Genomic_DNA"/>
</dbReference>
<keyword evidence="2" id="KW-1185">Reference proteome</keyword>
<protein>
    <submittedName>
        <fullName evidence="1">Uncharacterized protein</fullName>
    </submittedName>
</protein>
<organism evidence="1 2">
    <name type="scientific">Planococcus halocryophilus</name>
    <dbReference type="NCBI Taxonomy" id="1215089"/>
    <lineage>
        <taxon>Bacteria</taxon>
        <taxon>Bacillati</taxon>
        <taxon>Bacillota</taxon>
        <taxon>Bacilli</taxon>
        <taxon>Bacillales</taxon>
        <taxon>Caryophanaceae</taxon>
        <taxon>Planococcus</taxon>
    </lineage>
</organism>
<dbReference type="STRING" id="1215089.BBI08_14650"/>
<dbReference type="AlphaFoldDB" id="A0A1C7DUD2"/>
<dbReference type="RefSeq" id="WP_008498725.1">
    <property type="nucleotide sequence ID" value="NZ_CP016537.2"/>
</dbReference>
<name>A0A1C7DUD2_9BACL</name>
<dbReference type="KEGG" id="phc:BBI08_14650"/>
<gene>
    <name evidence="1" type="ORF">BBI08_14650</name>
</gene>
<proteinExistence type="predicted"/>
<accession>A0A1C7DUD2</accession>